<dbReference type="OrthoDB" id="275825at2157"/>
<keyword evidence="2" id="KW-0489">Methyltransferase</keyword>
<feature type="domain" description="Methyltransferase FkbM" evidence="1">
    <location>
        <begin position="152"/>
        <end position="288"/>
    </location>
</feature>
<accession>C3MM96</accession>
<dbReference type="AlphaFoldDB" id="C3MM96"/>
<dbReference type="PANTHER" id="PTHR34203:SF15">
    <property type="entry name" value="SLL1173 PROTEIN"/>
    <property type="match status" value="1"/>
</dbReference>
<dbReference type="RefSeq" id="WP_012713133.1">
    <property type="nucleotide sequence ID" value="NC_012589.1"/>
</dbReference>
<dbReference type="NCBIfam" id="TIGR01444">
    <property type="entry name" value="fkbM_fam"/>
    <property type="match status" value="1"/>
</dbReference>
<dbReference type="EMBL" id="CP001399">
    <property type="protein sequence ID" value="ACP34719.1"/>
    <property type="molecule type" value="Genomic_DNA"/>
</dbReference>
<dbReference type="InterPro" id="IPR029063">
    <property type="entry name" value="SAM-dependent_MTases_sf"/>
</dbReference>
<dbReference type="HOGENOM" id="CLU_063181_0_0_2"/>
<dbReference type="Pfam" id="PF05050">
    <property type="entry name" value="Methyltransf_21"/>
    <property type="match status" value="1"/>
</dbReference>
<dbReference type="GeneID" id="7798799"/>
<dbReference type="SUPFAM" id="SSF53335">
    <property type="entry name" value="S-adenosyl-L-methionine-dependent methyltransferases"/>
    <property type="match status" value="1"/>
</dbReference>
<dbReference type="KEGG" id="sis:LS215_0632"/>
<dbReference type="GO" id="GO:0032259">
    <property type="term" value="P:methylation"/>
    <property type="evidence" value="ECO:0007669"/>
    <property type="project" value="UniProtKB-KW"/>
</dbReference>
<protein>
    <submittedName>
        <fullName evidence="2">Methyltransferase FkbM family</fullName>
    </submittedName>
</protein>
<dbReference type="Gene3D" id="3.40.50.150">
    <property type="entry name" value="Vaccinia Virus protein VP39"/>
    <property type="match status" value="1"/>
</dbReference>
<dbReference type="InterPro" id="IPR006342">
    <property type="entry name" value="FkbM_mtfrase"/>
</dbReference>
<dbReference type="Proteomes" id="UP000001747">
    <property type="component" value="Chromosome"/>
</dbReference>
<evidence type="ECO:0000259" key="1">
    <source>
        <dbReference type="Pfam" id="PF05050"/>
    </source>
</evidence>
<evidence type="ECO:0000313" key="3">
    <source>
        <dbReference type="Proteomes" id="UP000001747"/>
    </source>
</evidence>
<reference evidence="2 3" key="1">
    <citation type="journal article" date="2009" name="Proc. Natl. Acad. Sci. U.S.A.">
        <title>Biogeography of the Sulfolobus islandicus pan-genome.</title>
        <authorList>
            <person name="Reno M.L."/>
            <person name="Held N.L."/>
            <person name="Fields C.J."/>
            <person name="Burke P.V."/>
            <person name="Whitaker R.J."/>
        </authorList>
    </citation>
    <scope>NUCLEOTIDE SEQUENCE [LARGE SCALE GENOMIC DNA]</scope>
    <source>
        <strain evidence="3">L.S.2.15 / Lassen #1</strain>
    </source>
</reference>
<proteinExistence type="predicted"/>
<name>C3MM96_SACI2</name>
<keyword evidence="2" id="KW-0808">Transferase</keyword>
<dbReference type="PANTHER" id="PTHR34203">
    <property type="entry name" value="METHYLTRANSFERASE, FKBM FAMILY PROTEIN"/>
    <property type="match status" value="1"/>
</dbReference>
<gene>
    <name evidence="2" type="ordered locus">LS215_0632</name>
</gene>
<dbReference type="GO" id="GO:0008168">
    <property type="term" value="F:methyltransferase activity"/>
    <property type="evidence" value="ECO:0007669"/>
    <property type="project" value="UniProtKB-KW"/>
</dbReference>
<sequence>MKLSHLKELRNIRKLNNFFDNMYSAILQYIEKKPLITLKVEGNAIKVSRRLFEQLAYSILNNKVTSLDLSEEQMVINKEIRIFRCDVDGLSYFDDNLPLNLSEEAKKLGWKVEDGLWTNGKVKFLVMLGILMETFNYNIYRIEGVKGRDVVDIGGSIGDTAIFYKINGARNVISLEPLSLPYNLAKIHIRINGITGVNFIRGALLAEKQNVNVPRCYPLYGSAGFSIQSKSFNDNEEVPTYTLSEIMPEDPYILKMYCEGCEYNIILKDYDTVRKFNVIVFETHEYITHISHKVLLDKLNANYKCNIYEIEGHPIVKCLAKG</sequence>
<dbReference type="InterPro" id="IPR052514">
    <property type="entry name" value="SAM-dependent_MTase"/>
</dbReference>
<organism evidence="2 3">
    <name type="scientific">Saccharolobus islandicus (strain L.S.2.15 / Lassen #1)</name>
    <name type="common">Sulfolobus islandicus</name>
    <dbReference type="NCBI Taxonomy" id="429572"/>
    <lineage>
        <taxon>Archaea</taxon>
        <taxon>Thermoproteota</taxon>
        <taxon>Thermoprotei</taxon>
        <taxon>Sulfolobales</taxon>
        <taxon>Sulfolobaceae</taxon>
        <taxon>Saccharolobus</taxon>
    </lineage>
</organism>
<evidence type="ECO:0000313" key="2">
    <source>
        <dbReference type="EMBL" id="ACP34719.1"/>
    </source>
</evidence>